<evidence type="ECO:0000256" key="11">
    <source>
        <dbReference type="ARBA" id="ARBA00023239"/>
    </source>
</evidence>
<dbReference type="GO" id="GO:0034039">
    <property type="term" value="F:8-oxo-7,8-dihydroguanine DNA N-glycosylase activity"/>
    <property type="evidence" value="ECO:0007669"/>
    <property type="project" value="TreeGrafter"/>
</dbReference>
<dbReference type="GO" id="GO:0008270">
    <property type="term" value="F:zinc ion binding"/>
    <property type="evidence" value="ECO:0007669"/>
    <property type="project" value="UniProtKB-UniRule"/>
</dbReference>
<feature type="binding site" evidence="15">
    <location>
        <position position="153"/>
    </location>
    <ligand>
        <name>DNA</name>
        <dbReference type="ChEBI" id="CHEBI:16991"/>
    </ligand>
</feature>
<dbReference type="SMART" id="SM00898">
    <property type="entry name" value="Fapy_DNA_glyco"/>
    <property type="match status" value="1"/>
</dbReference>
<evidence type="ECO:0000256" key="7">
    <source>
        <dbReference type="ARBA" id="ARBA00022801"/>
    </source>
</evidence>
<dbReference type="Pfam" id="PF01149">
    <property type="entry name" value="Fapy_DNA_glyco"/>
    <property type="match status" value="1"/>
</dbReference>
<dbReference type="GO" id="GO:0003684">
    <property type="term" value="F:damaged DNA binding"/>
    <property type="evidence" value="ECO:0007669"/>
    <property type="project" value="InterPro"/>
</dbReference>
<dbReference type="Gene3D" id="3.20.190.10">
    <property type="entry name" value="MutM-like, N-terminal"/>
    <property type="match status" value="1"/>
</dbReference>
<dbReference type="PROSITE" id="PS51066">
    <property type="entry name" value="ZF_FPG_2"/>
    <property type="match status" value="1"/>
</dbReference>
<dbReference type="EC" id="4.2.99.18" evidence="15"/>
<evidence type="ECO:0000256" key="3">
    <source>
        <dbReference type="ARBA" id="ARBA00011245"/>
    </source>
</evidence>
<feature type="binding site" evidence="15">
    <location>
        <position position="91"/>
    </location>
    <ligand>
        <name>DNA</name>
        <dbReference type="ChEBI" id="CHEBI:16991"/>
    </ligand>
</feature>
<dbReference type="PROSITE" id="PS51068">
    <property type="entry name" value="FPG_CAT"/>
    <property type="match status" value="1"/>
</dbReference>
<feature type="active site" description="Proton donor; for delta-elimination activity" evidence="15">
    <location>
        <position position="267"/>
    </location>
</feature>
<feature type="active site" description="Proton donor" evidence="15">
    <location>
        <position position="3"/>
    </location>
</feature>
<evidence type="ECO:0000259" key="17">
    <source>
        <dbReference type="PROSITE" id="PS51068"/>
    </source>
</evidence>
<evidence type="ECO:0000256" key="13">
    <source>
        <dbReference type="ARBA" id="ARBA00023295"/>
    </source>
</evidence>
<comment type="similarity">
    <text evidence="2 15">Belongs to the FPG family.</text>
</comment>
<dbReference type="SUPFAM" id="SSF81624">
    <property type="entry name" value="N-terminal domain of MutM-like DNA repair proteins"/>
    <property type="match status" value="1"/>
</dbReference>
<dbReference type="Proteomes" id="UP000194639">
    <property type="component" value="Unassembled WGS sequence"/>
</dbReference>
<keyword evidence="6 15" id="KW-0863">Zinc-finger</keyword>
<dbReference type="SUPFAM" id="SSF57716">
    <property type="entry name" value="Glucocorticoid receptor-like (DNA-binding domain)"/>
    <property type="match status" value="1"/>
</dbReference>
<keyword evidence="7 15" id="KW-0378">Hydrolase</keyword>
<dbReference type="RefSeq" id="WP_086551876.1">
    <property type="nucleotide sequence ID" value="NZ_JOMO01000011.1"/>
</dbReference>
<dbReference type="PANTHER" id="PTHR22993:SF9">
    <property type="entry name" value="FORMAMIDOPYRIMIDINE-DNA GLYCOSYLASE"/>
    <property type="match status" value="1"/>
</dbReference>
<keyword evidence="5 15" id="KW-0227">DNA damage</keyword>
<dbReference type="GO" id="GO:0140078">
    <property type="term" value="F:class I DNA-(apurinic or apyrimidinic site) endonuclease activity"/>
    <property type="evidence" value="ECO:0007669"/>
    <property type="project" value="UniProtKB-EC"/>
</dbReference>
<dbReference type="FunFam" id="1.10.8.50:FF:000003">
    <property type="entry name" value="Formamidopyrimidine-DNA glycosylase"/>
    <property type="match status" value="1"/>
</dbReference>
<keyword evidence="10 15" id="KW-0234">DNA repair</keyword>
<comment type="subunit">
    <text evidence="3 15">Monomer.</text>
</comment>
<gene>
    <name evidence="15" type="primary">mutM</name>
    <name evidence="15" type="synonym">fpg</name>
    <name evidence="18" type="ORF">HK12_01200</name>
</gene>
<organism evidence="18 19">
    <name type="scientific">Acetobacter orientalis</name>
    <dbReference type="NCBI Taxonomy" id="146474"/>
    <lineage>
        <taxon>Bacteria</taxon>
        <taxon>Pseudomonadati</taxon>
        <taxon>Pseudomonadota</taxon>
        <taxon>Alphaproteobacteria</taxon>
        <taxon>Acetobacterales</taxon>
        <taxon>Acetobacteraceae</taxon>
        <taxon>Acetobacter</taxon>
    </lineage>
</organism>
<evidence type="ECO:0000313" key="18">
    <source>
        <dbReference type="EMBL" id="OUI84547.1"/>
    </source>
</evidence>
<dbReference type="InterPro" id="IPR035937">
    <property type="entry name" value="FPG_N"/>
</dbReference>
<feature type="domain" description="FPG-type" evidence="16">
    <location>
        <begin position="238"/>
        <end position="277"/>
    </location>
</feature>
<feature type="active site" description="Schiff-base intermediate with DNA" evidence="15">
    <location>
        <position position="2"/>
    </location>
</feature>
<dbReference type="EC" id="3.2.2.23" evidence="15"/>
<dbReference type="SUPFAM" id="SSF46946">
    <property type="entry name" value="S13-like H2TH domain"/>
    <property type="match status" value="1"/>
</dbReference>
<dbReference type="Gene3D" id="1.10.8.50">
    <property type="match status" value="1"/>
</dbReference>
<comment type="cofactor">
    <cofactor evidence="15">
        <name>Zn(2+)</name>
        <dbReference type="ChEBI" id="CHEBI:29105"/>
    </cofactor>
    <text evidence="15">Binds 1 zinc ion per subunit.</text>
</comment>
<dbReference type="HAMAP" id="MF_00103">
    <property type="entry name" value="Fapy_DNA_glycosyl"/>
    <property type="match status" value="1"/>
</dbReference>
<evidence type="ECO:0000256" key="6">
    <source>
        <dbReference type="ARBA" id="ARBA00022771"/>
    </source>
</evidence>
<dbReference type="SMART" id="SM01232">
    <property type="entry name" value="H2TH"/>
    <property type="match status" value="1"/>
</dbReference>
<accession>A0A252A536</accession>
<sequence length="279" mass="31245">MPELPEVETVMRGMQIALQDRTITTTHVYRHDLRWQIPANFAQQVDGQRIVSFERRGKYIFIRLSGGLSILLHLGMSGRIVLDSPLTPAKHEHVVFVTDDGKRCGFIDPRRFGMLDLVQTEHELQHRLLVHMGPEPLSALFTPQTLAHALAHKNTPIKTLLLDQHVVAGLGNIYVCEALYRAKIDPRSMAKNLKKTDITQLVKAIRAVLSEAIAAGGSSLKDYVRPEGGLGYFQHAWKVYGRAGEKCPTCATHPHCPGVQRITQAGRSTFFCPTMQKLR</sequence>
<dbReference type="InterPro" id="IPR012319">
    <property type="entry name" value="FPG_cat"/>
</dbReference>
<feature type="binding site" evidence="15">
    <location>
        <position position="110"/>
    </location>
    <ligand>
        <name>DNA</name>
        <dbReference type="ChEBI" id="CHEBI:16991"/>
    </ligand>
</feature>
<dbReference type="EMBL" id="JOMO01000011">
    <property type="protein sequence ID" value="OUI84547.1"/>
    <property type="molecule type" value="Genomic_DNA"/>
</dbReference>
<evidence type="ECO:0000256" key="1">
    <source>
        <dbReference type="ARBA" id="ARBA00001668"/>
    </source>
</evidence>
<keyword evidence="8 15" id="KW-0862">Zinc</keyword>
<evidence type="ECO:0000256" key="9">
    <source>
        <dbReference type="ARBA" id="ARBA00023125"/>
    </source>
</evidence>
<evidence type="ECO:0000256" key="5">
    <source>
        <dbReference type="ARBA" id="ARBA00022763"/>
    </source>
</evidence>
<keyword evidence="12 15" id="KW-0511">Multifunctional enzyme</keyword>
<dbReference type="InterPro" id="IPR000214">
    <property type="entry name" value="Znf_DNA_glyclase/AP_lyase"/>
</dbReference>
<dbReference type="InterPro" id="IPR020629">
    <property type="entry name" value="FPG_Glyclase"/>
</dbReference>
<proteinExistence type="inferred from homology"/>
<protein>
    <recommendedName>
        <fullName evidence="15">Formamidopyrimidine-DNA glycosylase</fullName>
        <shortName evidence="15">Fapy-DNA glycosylase</shortName>
        <ecNumber evidence="15">3.2.2.23</ecNumber>
    </recommendedName>
    <alternativeName>
        <fullName evidence="15">DNA-(apurinic or apyrimidinic site) lyase MutM</fullName>
        <shortName evidence="15">AP lyase MutM</shortName>
        <ecNumber evidence="15">4.2.99.18</ecNumber>
    </alternativeName>
</protein>
<keyword evidence="13 15" id="KW-0326">Glycosidase</keyword>
<dbReference type="NCBIfam" id="TIGR00577">
    <property type="entry name" value="fpg"/>
    <property type="match status" value="1"/>
</dbReference>
<dbReference type="InterPro" id="IPR015886">
    <property type="entry name" value="H2TH_FPG"/>
</dbReference>
<reference evidence="18 19" key="1">
    <citation type="submission" date="2014-06" db="EMBL/GenBank/DDBJ databases">
        <authorList>
            <person name="Ju J."/>
            <person name="Zhang J."/>
        </authorList>
    </citation>
    <scope>NUCLEOTIDE SEQUENCE [LARGE SCALE GENOMIC DNA]</scope>
    <source>
        <strain evidence="18">DmW_045</strain>
    </source>
</reference>
<dbReference type="GO" id="GO:0006284">
    <property type="term" value="P:base-excision repair"/>
    <property type="evidence" value="ECO:0007669"/>
    <property type="project" value="InterPro"/>
</dbReference>
<comment type="catalytic activity">
    <reaction evidence="14 15">
        <text>2'-deoxyribonucleotide-(2'-deoxyribose 5'-phosphate)-2'-deoxyribonucleotide-DNA = a 3'-end 2'-deoxyribonucleotide-(2,3-dehydro-2,3-deoxyribose 5'-phosphate)-DNA + a 5'-end 5'-phospho-2'-deoxyribonucleoside-DNA + H(+)</text>
        <dbReference type="Rhea" id="RHEA:66592"/>
        <dbReference type="Rhea" id="RHEA-COMP:13180"/>
        <dbReference type="Rhea" id="RHEA-COMP:16897"/>
        <dbReference type="Rhea" id="RHEA-COMP:17067"/>
        <dbReference type="ChEBI" id="CHEBI:15378"/>
        <dbReference type="ChEBI" id="CHEBI:136412"/>
        <dbReference type="ChEBI" id="CHEBI:157695"/>
        <dbReference type="ChEBI" id="CHEBI:167181"/>
        <dbReference type="EC" id="4.2.99.18"/>
    </reaction>
</comment>
<keyword evidence="4 15" id="KW-0479">Metal-binding</keyword>
<comment type="catalytic activity">
    <reaction evidence="1 15">
        <text>Hydrolysis of DNA containing ring-opened 7-methylguanine residues, releasing 2,6-diamino-4-hydroxy-5-(N-methyl)formamidopyrimidine.</text>
        <dbReference type="EC" id="3.2.2.23"/>
    </reaction>
</comment>
<evidence type="ECO:0000256" key="12">
    <source>
        <dbReference type="ARBA" id="ARBA00023268"/>
    </source>
</evidence>
<evidence type="ECO:0000313" key="19">
    <source>
        <dbReference type="Proteomes" id="UP000194639"/>
    </source>
</evidence>
<feature type="domain" description="Formamidopyrimidine-DNA glycosylase catalytic" evidence="17">
    <location>
        <begin position="2"/>
        <end position="113"/>
    </location>
</feature>
<dbReference type="AlphaFoldDB" id="A0A252A536"/>
<evidence type="ECO:0000256" key="4">
    <source>
        <dbReference type="ARBA" id="ARBA00022723"/>
    </source>
</evidence>
<evidence type="ECO:0000256" key="15">
    <source>
        <dbReference type="HAMAP-Rule" id="MF_00103"/>
    </source>
</evidence>
<keyword evidence="11 15" id="KW-0456">Lyase</keyword>
<comment type="caution">
    <text evidence="18">The sequence shown here is derived from an EMBL/GenBank/DDBJ whole genome shotgun (WGS) entry which is preliminary data.</text>
</comment>
<comment type="function">
    <text evidence="15">Involved in base excision repair of DNA damaged by oxidation or by mutagenic agents. Acts as DNA glycosylase that recognizes and removes damaged bases. Has a preference for oxidized purines, such as 7,8-dihydro-8-oxoguanine (8-oxoG). Has AP (apurinic/apyrimidinic) lyase activity and introduces nicks in the DNA strand. Cleaves the DNA backbone by beta-delta elimination to generate a single-strand break at the site of the removed base with both 3'- and 5'-phosphates.</text>
</comment>
<name>A0A252A536_9PROT</name>
<dbReference type="InterPro" id="IPR010979">
    <property type="entry name" value="Ribosomal_uS13-like_H2TH"/>
</dbReference>
<keyword evidence="9 15" id="KW-0238">DNA-binding</keyword>
<evidence type="ECO:0000256" key="14">
    <source>
        <dbReference type="ARBA" id="ARBA00044632"/>
    </source>
</evidence>
<dbReference type="Pfam" id="PF06831">
    <property type="entry name" value="H2TH"/>
    <property type="match status" value="1"/>
</dbReference>
<feature type="active site" description="Proton donor; for beta-elimination activity" evidence="15">
    <location>
        <position position="58"/>
    </location>
</feature>
<evidence type="ECO:0000256" key="2">
    <source>
        <dbReference type="ARBA" id="ARBA00009409"/>
    </source>
</evidence>
<dbReference type="CDD" id="cd08966">
    <property type="entry name" value="EcFpg-like_N"/>
    <property type="match status" value="1"/>
</dbReference>
<dbReference type="NCBIfam" id="NF002211">
    <property type="entry name" value="PRK01103.1"/>
    <property type="match status" value="1"/>
</dbReference>
<evidence type="ECO:0000259" key="16">
    <source>
        <dbReference type="PROSITE" id="PS51066"/>
    </source>
</evidence>
<evidence type="ECO:0000256" key="8">
    <source>
        <dbReference type="ARBA" id="ARBA00022833"/>
    </source>
</evidence>
<dbReference type="PANTHER" id="PTHR22993">
    <property type="entry name" value="FORMAMIDOPYRIMIDINE-DNA GLYCOSYLASE"/>
    <property type="match status" value="1"/>
</dbReference>
<evidence type="ECO:0000256" key="10">
    <source>
        <dbReference type="ARBA" id="ARBA00023204"/>
    </source>
</evidence>